<dbReference type="EMBL" id="JAUZVV010000001">
    <property type="protein sequence ID" value="MDT3315340.1"/>
    <property type="molecule type" value="Genomic_DNA"/>
</dbReference>
<keyword evidence="1" id="KW-0732">Signal</keyword>
<gene>
    <name evidence="2" type="ORF">Q9S71_00730</name>
</gene>
<evidence type="ECO:0000256" key="1">
    <source>
        <dbReference type="SAM" id="SignalP"/>
    </source>
</evidence>
<comment type="caution">
    <text evidence="2">The sequence shown here is derived from an EMBL/GenBank/DDBJ whole genome shotgun (WGS) entry which is preliminary data.</text>
</comment>
<evidence type="ECO:0008006" key="4">
    <source>
        <dbReference type="Google" id="ProtNLM"/>
    </source>
</evidence>
<feature type="signal peptide" evidence="1">
    <location>
        <begin position="1"/>
        <end position="27"/>
    </location>
</feature>
<keyword evidence="3" id="KW-1185">Reference proteome</keyword>
<organism evidence="2 3">
    <name type="scientific">Microbacterium gawkjiense</name>
    <dbReference type="NCBI Taxonomy" id="3067309"/>
    <lineage>
        <taxon>Bacteria</taxon>
        <taxon>Bacillati</taxon>
        <taxon>Actinomycetota</taxon>
        <taxon>Actinomycetes</taxon>
        <taxon>Micrococcales</taxon>
        <taxon>Microbacteriaceae</taxon>
        <taxon>Microbacterium</taxon>
    </lineage>
</organism>
<accession>A0ABU3G6A3</accession>
<proteinExistence type="predicted"/>
<evidence type="ECO:0000313" key="3">
    <source>
        <dbReference type="Proteomes" id="UP001251849"/>
    </source>
</evidence>
<protein>
    <recommendedName>
        <fullName evidence="4">Lipoprotein</fullName>
    </recommendedName>
</protein>
<dbReference type="RefSeq" id="WP_311860014.1">
    <property type="nucleotide sequence ID" value="NZ_JAUZVV010000001.1"/>
</dbReference>
<sequence>MSLRRIALPVLAASALLLTACAPTEFAREQTAADRPGAVVDGADGAIDIATLRYVGKADAYDVYLARAAGDGDSLCLSLTLDDAWQTTECARDSVSVRISDSASVAADLSHRGGEDRDMLSDNVWVNRK</sequence>
<reference evidence="2 3" key="1">
    <citation type="submission" date="2023-08" db="EMBL/GenBank/DDBJ databases">
        <title>Microbacterium aquilitoris sp. nov. and Microbacterium gwkjibeachense sp. nov., isolated from beach.</title>
        <authorList>
            <person name="Lee S.D."/>
            <person name="Yang H."/>
            <person name="Kim I."/>
        </authorList>
    </citation>
    <scope>NUCLEOTIDE SEQUENCE [LARGE SCALE GENOMIC DNA]</scope>
    <source>
        <strain evidence="2 3">KSW4-11</strain>
    </source>
</reference>
<name>A0ABU3G6A3_9MICO</name>
<dbReference type="Proteomes" id="UP001251849">
    <property type="component" value="Unassembled WGS sequence"/>
</dbReference>
<dbReference type="PROSITE" id="PS51257">
    <property type="entry name" value="PROKAR_LIPOPROTEIN"/>
    <property type="match status" value="1"/>
</dbReference>
<feature type="chain" id="PRO_5045489434" description="Lipoprotein" evidence="1">
    <location>
        <begin position="28"/>
        <end position="129"/>
    </location>
</feature>
<evidence type="ECO:0000313" key="2">
    <source>
        <dbReference type="EMBL" id="MDT3315340.1"/>
    </source>
</evidence>